<evidence type="ECO:0000256" key="1">
    <source>
        <dbReference type="PROSITE-ProRule" id="PRU00094"/>
    </source>
</evidence>
<reference evidence="4 5" key="1">
    <citation type="submission" date="2016-07" db="EMBL/GenBank/DDBJ databases">
        <title>Pervasive Adenine N6-methylation of Active Genes in Fungi.</title>
        <authorList>
            <consortium name="DOE Joint Genome Institute"/>
            <person name="Mondo S.J."/>
            <person name="Dannebaum R.O."/>
            <person name="Kuo R.C."/>
            <person name="Labutti K."/>
            <person name="Haridas S."/>
            <person name="Kuo A."/>
            <person name="Salamov A."/>
            <person name="Ahrendt S.R."/>
            <person name="Lipzen A."/>
            <person name="Sullivan W."/>
            <person name="Andreopoulos W.B."/>
            <person name="Clum A."/>
            <person name="Lindquist E."/>
            <person name="Daum C."/>
            <person name="Ramamoorthy G.K."/>
            <person name="Gryganskyi A."/>
            <person name="Culley D."/>
            <person name="Magnuson J.K."/>
            <person name="James T.Y."/>
            <person name="O'Malley M.A."/>
            <person name="Stajich J.E."/>
            <person name="Spatafora J.W."/>
            <person name="Visel A."/>
            <person name="Grigoriev I.V."/>
        </authorList>
    </citation>
    <scope>NUCLEOTIDE SEQUENCE [LARGE SCALE GENOMIC DNA]</scope>
    <source>
        <strain evidence="4 5">JEL800</strain>
    </source>
</reference>
<feature type="region of interest" description="Disordered" evidence="2">
    <location>
        <begin position="55"/>
        <end position="139"/>
    </location>
</feature>
<keyword evidence="1" id="KW-0862">Zinc</keyword>
<gene>
    <name evidence="4" type="ORF">BCR33DRAFT_193622</name>
</gene>
<accession>A0A1Y2CDK1</accession>
<keyword evidence="1" id="KW-0863">Zinc-finger</keyword>
<dbReference type="SUPFAM" id="SSF57716">
    <property type="entry name" value="Glucocorticoid receptor-like (DNA-binding domain)"/>
    <property type="match status" value="1"/>
</dbReference>
<dbReference type="EMBL" id="MCGO01000020">
    <property type="protein sequence ID" value="ORY45113.1"/>
    <property type="molecule type" value="Genomic_DNA"/>
</dbReference>
<dbReference type="GO" id="GO:0043565">
    <property type="term" value="F:sequence-specific DNA binding"/>
    <property type="evidence" value="ECO:0007669"/>
    <property type="project" value="InterPro"/>
</dbReference>
<dbReference type="Proteomes" id="UP000193642">
    <property type="component" value="Unassembled WGS sequence"/>
</dbReference>
<evidence type="ECO:0000256" key="2">
    <source>
        <dbReference type="SAM" id="MobiDB-lite"/>
    </source>
</evidence>
<evidence type="ECO:0000259" key="3">
    <source>
        <dbReference type="PROSITE" id="PS50114"/>
    </source>
</evidence>
<feature type="compositionally biased region" description="Polar residues" evidence="2">
    <location>
        <begin position="106"/>
        <end position="115"/>
    </location>
</feature>
<dbReference type="GO" id="GO:0008270">
    <property type="term" value="F:zinc ion binding"/>
    <property type="evidence" value="ECO:0007669"/>
    <property type="project" value="UniProtKB-KW"/>
</dbReference>
<proteinExistence type="predicted"/>
<dbReference type="GO" id="GO:0006355">
    <property type="term" value="P:regulation of DNA-templated transcription"/>
    <property type="evidence" value="ECO:0007669"/>
    <property type="project" value="InterPro"/>
</dbReference>
<evidence type="ECO:0000313" key="4">
    <source>
        <dbReference type="EMBL" id="ORY45113.1"/>
    </source>
</evidence>
<comment type="caution">
    <text evidence="4">The sequence shown here is derived from an EMBL/GenBank/DDBJ whole genome shotgun (WGS) entry which is preliminary data.</text>
</comment>
<dbReference type="AlphaFoldDB" id="A0A1Y2CDK1"/>
<dbReference type="InterPro" id="IPR000679">
    <property type="entry name" value="Znf_GATA"/>
</dbReference>
<keyword evidence="5" id="KW-1185">Reference proteome</keyword>
<dbReference type="PROSITE" id="PS50114">
    <property type="entry name" value="GATA_ZN_FINGER_2"/>
    <property type="match status" value="1"/>
</dbReference>
<organism evidence="4 5">
    <name type="scientific">Rhizoclosmatium globosum</name>
    <dbReference type="NCBI Taxonomy" id="329046"/>
    <lineage>
        <taxon>Eukaryota</taxon>
        <taxon>Fungi</taxon>
        <taxon>Fungi incertae sedis</taxon>
        <taxon>Chytridiomycota</taxon>
        <taxon>Chytridiomycota incertae sedis</taxon>
        <taxon>Chytridiomycetes</taxon>
        <taxon>Chytridiales</taxon>
        <taxon>Chytriomycetaceae</taxon>
        <taxon>Rhizoclosmatium</taxon>
    </lineage>
</organism>
<dbReference type="OrthoDB" id="10290194at2759"/>
<keyword evidence="1" id="KW-0479">Metal-binding</keyword>
<evidence type="ECO:0000313" key="5">
    <source>
        <dbReference type="Proteomes" id="UP000193642"/>
    </source>
</evidence>
<protein>
    <recommendedName>
        <fullName evidence="3">GATA-type domain-containing protein</fullName>
    </recommendedName>
</protein>
<sequence>MEPYYPHVSNVSGYYPHAVVLRCSSCGVSSSNHWTRGVHDERLCSNCAQNLNPEPFKPIHSSDPRYSVVPDEKRMSPVHPSYPPMQPVDSLKSPERVNLDPKLFSATRQPHNITTNKRKPPKKVRAEATKSMSTRRVKP</sequence>
<feature type="domain" description="GATA-type" evidence="3">
    <location>
        <begin position="21"/>
        <end position="47"/>
    </location>
</feature>
<name>A0A1Y2CDK1_9FUNG</name>